<dbReference type="InterPro" id="IPR019292">
    <property type="entry name" value="McrC"/>
</dbReference>
<dbReference type="RefSeq" id="WP_406597669.1">
    <property type="nucleotide sequence ID" value="NZ_JBJHQF010000015.1"/>
</dbReference>
<dbReference type="PANTHER" id="PTHR38733">
    <property type="entry name" value="PROTEIN MCRC"/>
    <property type="match status" value="1"/>
</dbReference>
<evidence type="ECO:0000313" key="2">
    <source>
        <dbReference type="Proteomes" id="UP001623008"/>
    </source>
</evidence>
<name>A0ABW8QZ36_9PSED</name>
<dbReference type="Proteomes" id="UP001623008">
    <property type="component" value="Unassembled WGS sequence"/>
</dbReference>
<reference evidence="1 2" key="1">
    <citation type="submission" date="2024-11" db="EMBL/GenBank/DDBJ databases">
        <authorList>
            <person name="Lucas J.A."/>
        </authorList>
    </citation>
    <scope>NUCLEOTIDE SEQUENCE [LARGE SCALE GENOMIC DNA]</scope>
    <source>
        <strain evidence="1 2">Z 7.15</strain>
    </source>
</reference>
<dbReference type="EMBL" id="JBJHQF010000015">
    <property type="protein sequence ID" value="MFK9004879.1"/>
    <property type="molecule type" value="Genomic_DNA"/>
</dbReference>
<keyword evidence="2" id="KW-1185">Reference proteome</keyword>
<gene>
    <name evidence="1" type="ORF">ACJEBJ_12160</name>
</gene>
<accession>A0ABW8QZ36</accession>
<protein>
    <submittedName>
        <fullName evidence="1">McrC family protein</fullName>
    </submittedName>
</protein>
<dbReference type="Pfam" id="PF10117">
    <property type="entry name" value="McrBC"/>
    <property type="match status" value="1"/>
</dbReference>
<comment type="caution">
    <text evidence="1">The sequence shown here is derived from an EMBL/GenBank/DDBJ whole genome shotgun (WGS) entry which is preliminary data.</text>
</comment>
<evidence type="ECO:0000313" key="1">
    <source>
        <dbReference type="EMBL" id="MFK9004879.1"/>
    </source>
</evidence>
<sequence>MTLLVTIREFGRLTTAAVTPSLDEAQVTVSAFDWLCDLSARFNKSGARLLQVEGRHSLKWDSYVGVVETPCGTRLEILPKHTEQDYCEKKGRAVLCRMIQNALNLKPRTTSVASLELFDAPLTEWVIEQFLAELDHLIKRGLRSDYLRVEEEQYFLRGQLNVVAQMRQPPGRQHCFQIRHDVFVPDRPENRVLKFALERVCKLTQHPDNWRLAHELRGLLIDVPSSNRPESDLRSWSNERLMAHYRAVKPWCELILNEQMPFAVTGQWQGISLLFPMEKLFERYVESWLRGRLLPGATLRSQARTEYLCQHKNDSIFRLEPDFLIRQGKQQWVLDTKWKLIDSGSRDKNYGLSQSDFYQLFAYGRKYLKHPAGQLVLIYPSHSAFAEALAPFAFDDNLHLHVLPFDPHELCLIDSEHTSLPLLSSKDLAKLSDRARGIKIGPTI</sequence>
<organism evidence="1 2">
    <name type="scientific">Pseudomonas pergaminensis</name>
    <dbReference type="NCBI Taxonomy" id="2853159"/>
    <lineage>
        <taxon>Bacteria</taxon>
        <taxon>Pseudomonadati</taxon>
        <taxon>Pseudomonadota</taxon>
        <taxon>Gammaproteobacteria</taxon>
        <taxon>Pseudomonadales</taxon>
        <taxon>Pseudomonadaceae</taxon>
        <taxon>Pseudomonas</taxon>
    </lineage>
</organism>
<dbReference type="PANTHER" id="PTHR38733:SF1">
    <property type="entry name" value="TYPE IV METHYL-DIRECTED RESTRICTION ENZYME ECOKMCRBC"/>
    <property type="match status" value="1"/>
</dbReference>
<proteinExistence type="predicted"/>